<sequence>MLKRVDEKELVQRIIQKDEKALLFLYQKYQKSIQHFIYRKLKDYNVAEEISQDVFLDFIEALRDFQYHSSLKTFLYSIARNKTIDYIRKKKLKKILFSALPSYFIEGLKTFLIDDELEKKELSTKIKKTLEMLPNDYRVILRLKYIDGERVNNIAEKLSIGFKATESLLFRARKAFIKIFQTLS</sequence>
<dbReference type="AlphaFoldDB" id="A0A1F7IEC5"/>
<evidence type="ECO:0000313" key="8">
    <source>
        <dbReference type="Proteomes" id="UP000177698"/>
    </source>
</evidence>
<name>A0A1F7IEC5_9BACT</name>
<evidence type="ECO:0000259" key="5">
    <source>
        <dbReference type="Pfam" id="PF04542"/>
    </source>
</evidence>
<dbReference type="InterPro" id="IPR013325">
    <property type="entry name" value="RNA_pol_sigma_r2"/>
</dbReference>
<feature type="domain" description="RNA polymerase sigma factor 70 region 4 type 2" evidence="6">
    <location>
        <begin position="125"/>
        <end position="175"/>
    </location>
</feature>
<accession>A0A1F7IEC5</accession>
<proteinExistence type="inferred from homology"/>
<dbReference type="InterPro" id="IPR013249">
    <property type="entry name" value="RNA_pol_sigma70_r4_t2"/>
</dbReference>
<dbReference type="PANTHER" id="PTHR43133:SF51">
    <property type="entry name" value="RNA POLYMERASE SIGMA FACTOR"/>
    <property type="match status" value="1"/>
</dbReference>
<feature type="domain" description="RNA polymerase sigma-70 region 2" evidence="5">
    <location>
        <begin position="25"/>
        <end position="91"/>
    </location>
</feature>
<dbReference type="Pfam" id="PF08281">
    <property type="entry name" value="Sigma70_r4_2"/>
    <property type="match status" value="1"/>
</dbReference>
<dbReference type="GO" id="GO:0003677">
    <property type="term" value="F:DNA binding"/>
    <property type="evidence" value="ECO:0007669"/>
    <property type="project" value="InterPro"/>
</dbReference>
<evidence type="ECO:0000256" key="2">
    <source>
        <dbReference type="ARBA" id="ARBA00023015"/>
    </source>
</evidence>
<dbReference type="InterPro" id="IPR014284">
    <property type="entry name" value="RNA_pol_sigma-70_dom"/>
</dbReference>
<dbReference type="InterPro" id="IPR039425">
    <property type="entry name" value="RNA_pol_sigma-70-like"/>
</dbReference>
<dbReference type="InterPro" id="IPR007627">
    <property type="entry name" value="RNA_pol_sigma70_r2"/>
</dbReference>
<dbReference type="NCBIfam" id="TIGR02937">
    <property type="entry name" value="sigma70-ECF"/>
    <property type="match status" value="1"/>
</dbReference>
<evidence type="ECO:0000256" key="3">
    <source>
        <dbReference type="ARBA" id="ARBA00023082"/>
    </source>
</evidence>
<dbReference type="Pfam" id="PF04542">
    <property type="entry name" value="Sigma70_r2"/>
    <property type="match status" value="1"/>
</dbReference>
<dbReference type="InterPro" id="IPR036388">
    <property type="entry name" value="WH-like_DNA-bd_sf"/>
</dbReference>
<dbReference type="Gene3D" id="1.10.1740.10">
    <property type="match status" value="1"/>
</dbReference>
<evidence type="ECO:0000259" key="6">
    <source>
        <dbReference type="Pfam" id="PF08281"/>
    </source>
</evidence>
<organism evidence="7 8">
    <name type="scientific">Candidatus Roizmanbacteria bacterium RIFCSPLOWO2_01_FULL_37_12</name>
    <dbReference type="NCBI Taxonomy" id="1802056"/>
    <lineage>
        <taxon>Bacteria</taxon>
        <taxon>Candidatus Roizmaniibacteriota</taxon>
    </lineage>
</organism>
<evidence type="ECO:0000256" key="4">
    <source>
        <dbReference type="ARBA" id="ARBA00023163"/>
    </source>
</evidence>
<dbReference type="GO" id="GO:0006352">
    <property type="term" value="P:DNA-templated transcription initiation"/>
    <property type="evidence" value="ECO:0007669"/>
    <property type="project" value="InterPro"/>
</dbReference>
<protein>
    <recommendedName>
        <fullName evidence="9">RNA polymerase sigma-70 region 2 domain-containing protein</fullName>
    </recommendedName>
</protein>
<dbReference type="STRING" id="1802056.A2954_07595"/>
<reference evidence="7 8" key="1">
    <citation type="journal article" date="2016" name="Nat. Commun.">
        <title>Thousands of microbial genomes shed light on interconnected biogeochemical processes in an aquifer system.</title>
        <authorList>
            <person name="Anantharaman K."/>
            <person name="Brown C.T."/>
            <person name="Hug L.A."/>
            <person name="Sharon I."/>
            <person name="Castelle C.J."/>
            <person name="Probst A.J."/>
            <person name="Thomas B.C."/>
            <person name="Singh A."/>
            <person name="Wilkins M.J."/>
            <person name="Karaoz U."/>
            <person name="Brodie E.L."/>
            <person name="Williams K.H."/>
            <person name="Hubbard S.S."/>
            <person name="Banfield J.F."/>
        </authorList>
    </citation>
    <scope>NUCLEOTIDE SEQUENCE [LARGE SCALE GENOMIC DNA]</scope>
</reference>
<evidence type="ECO:0000256" key="1">
    <source>
        <dbReference type="ARBA" id="ARBA00010641"/>
    </source>
</evidence>
<dbReference type="EMBL" id="MGAG01000010">
    <property type="protein sequence ID" value="OGK41713.1"/>
    <property type="molecule type" value="Genomic_DNA"/>
</dbReference>
<gene>
    <name evidence="7" type="ORF">A2954_07595</name>
</gene>
<comment type="similarity">
    <text evidence="1">Belongs to the sigma-70 factor family. ECF subfamily.</text>
</comment>
<dbReference type="InterPro" id="IPR013324">
    <property type="entry name" value="RNA_pol_sigma_r3/r4-like"/>
</dbReference>
<dbReference type="PANTHER" id="PTHR43133">
    <property type="entry name" value="RNA POLYMERASE ECF-TYPE SIGMA FACTO"/>
    <property type="match status" value="1"/>
</dbReference>
<evidence type="ECO:0000313" key="7">
    <source>
        <dbReference type="EMBL" id="OGK41713.1"/>
    </source>
</evidence>
<comment type="caution">
    <text evidence="7">The sequence shown here is derived from an EMBL/GenBank/DDBJ whole genome shotgun (WGS) entry which is preliminary data.</text>
</comment>
<dbReference type="Proteomes" id="UP000177698">
    <property type="component" value="Unassembled WGS sequence"/>
</dbReference>
<evidence type="ECO:0008006" key="9">
    <source>
        <dbReference type="Google" id="ProtNLM"/>
    </source>
</evidence>
<dbReference type="Gene3D" id="1.10.10.10">
    <property type="entry name" value="Winged helix-like DNA-binding domain superfamily/Winged helix DNA-binding domain"/>
    <property type="match status" value="1"/>
</dbReference>
<dbReference type="SUPFAM" id="SSF88659">
    <property type="entry name" value="Sigma3 and sigma4 domains of RNA polymerase sigma factors"/>
    <property type="match status" value="1"/>
</dbReference>
<keyword evidence="2" id="KW-0805">Transcription regulation</keyword>
<dbReference type="SUPFAM" id="SSF88946">
    <property type="entry name" value="Sigma2 domain of RNA polymerase sigma factors"/>
    <property type="match status" value="1"/>
</dbReference>
<keyword evidence="3" id="KW-0731">Sigma factor</keyword>
<dbReference type="GO" id="GO:0016987">
    <property type="term" value="F:sigma factor activity"/>
    <property type="evidence" value="ECO:0007669"/>
    <property type="project" value="UniProtKB-KW"/>
</dbReference>
<keyword evidence="4" id="KW-0804">Transcription</keyword>